<comment type="subcellular location">
    <subcellularLocation>
        <location evidence="2">Nucleus</location>
    </subcellularLocation>
</comment>
<evidence type="ECO:0000256" key="2">
    <source>
        <dbReference type="ARBA" id="ARBA00004123"/>
    </source>
</evidence>
<dbReference type="GO" id="GO:0016787">
    <property type="term" value="F:hydrolase activity"/>
    <property type="evidence" value="ECO:0007669"/>
    <property type="project" value="UniProtKB-KW"/>
</dbReference>
<keyword evidence="6" id="KW-0378">Hydrolase</keyword>
<dbReference type="GO" id="GO:0004518">
    <property type="term" value="F:nuclease activity"/>
    <property type="evidence" value="ECO:0007669"/>
    <property type="project" value="UniProtKB-KW"/>
</dbReference>
<dbReference type="GO" id="GO:0046872">
    <property type="term" value="F:metal ion binding"/>
    <property type="evidence" value="ECO:0007669"/>
    <property type="project" value="UniProtKB-KW"/>
</dbReference>
<proteinExistence type="inferred from homology"/>
<comment type="cofactor">
    <cofactor evidence="1">
        <name>a divalent metal cation</name>
        <dbReference type="ChEBI" id="CHEBI:60240"/>
    </cofactor>
</comment>
<dbReference type="Pfam" id="PF13359">
    <property type="entry name" value="DDE_Tnp_4"/>
    <property type="match status" value="1"/>
</dbReference>
<evidence type="ECO:0000256" key="1">
    <source>
        <dbReference type="ARBA" id="ARBA00001968"/>
    </source>
</evidence>
<dbReference type="EMBL" id="CAVLGL010000092">
    <property type="protein sequence ID" value="CAK1595543.1"/>
    <property type="molecule type" value="Genomic_DNA"/>
</dbReference>
<evidence type="ECO:0000313" key="9">
    <source>
        <dbReference type="EMBL" id="CAK1595543.1"/>
    </source>
</evidence>
<sequence length="371" mass="43193">MSSNEVVRLGISLICDHLIKELTKKKHRKRRRWWMRPWIARRNLLGASNTLLRELAVEDPDSYCNHLRMDESDSFGSLEFLYRVPRNTISYFFQEVCEAIWTALGKVIKVPGSQHEWNNIMEDYYRLWNFPNCCGAMDGKLVNIRCPGRSGSEYFDYKKNFSIHLFAVVDANYNFIYIDVGTNGRANDASVFNKSTLNEALLSNLLNFPKEGVIVADDAFPLRTDILKPYNTRGEFGDKQKIFNYRLSRARRVVENSFGILVSKFRIYEKAIPLSVQKVEQLVKTTCALHNWLRKTTVDYVQQRSLETEDWVTGSIVPGEWREVPSLALSDLPPTNARNHSENARRVRDVYAEKFVTSCTVPWQWNMIRRI</sequence>
<gene>
    <name evidence="9" type="ORF">PARMNEM_LOCUS15004</name>
</gene>
<feature type="domain" description="DDE Tnp4" evidence="8">
    <location>
        <begin position="137"/>
        <end position="291"/>
    </location>
</feature>
<evidence type="ECO:0000256" key="6">
    <source>
        <dbReference type="ARBA" id="ARBA00022801"/>
    </source>
</evidence>
<evidence type="ECO:0000256" key="4">
    <source>
        <dbReference type="ARBA" id="ARBA00022722"/>
    </source>
</evidence>
<evidence type="ECO:0000256" key="7">
    <source>
        <dbReference type="ARBA" id="ARBA00023242"/>
    </source>
</evidence>
<reference evidence="9 10" key="1">
    <citation type="submission" date="2023-11" db="EMBL/GenBank/DDBJ databases">
        <authorList>
            <person name="Hedman E."/>
            <person name="Englund M."/>
            <person name="Stromberg M."/>
            <person name="Nyberg Akerstrom W."/>
            <person name="Nylinder S."/>
            <person name="Jareborg N."/>
            <person name="Kallberg Y."/>
            <person name="Kronander E."/>
        </authorList>
    </citation>
    <scope>NUCLEOTIDE SEQUENCE [LARGE SCALE GENOMIC DNA]</scope>
</reference>
<keyword evidence="4" id="KW-0540">Nuclease</keyword>
<dbReference type="PANTHER" id="PTHR22930">
    <property type="match status" value="1"/>
</dbReference>
<name>A0AAV1LJE1_9NEOP</name>
<keyword evidence="5" id="KW-0479">Metal-binding</keyword>
<evidence type="ECO:0000313" key="10">
    <source>
        <dbReference type="Proteomes" id="UP001314205"/>
    </source>
</evidence>
<dbReference type="InterPro" id="IPR027806">
    <property type="entry name" value="HARBI1_dom"/>
</dbReference>
<organism evidence="9 10">
    <name type="scientific">Parnassius mnemosyne</name>
    <name type="common">clouded apollo</name>
    <dbReference type="NCBI Taxonomy" id="213953"/>
    <lineage>
        <taxon>Eukaryota</taxon>
        <taxon>Metazoa</taxon>
        <taxon>Ecdysozoa</taxon>
        <taxon>Arthropoda</taxon>
        <taxon>Hexapoda</taxon>
        <taxon>Insecta</taxon>
        <taxon>Pterygota</taxon>
        <taxon>Neoptera</taxon>
        <taxon>Endopterygota</taxon>
        <taxon>Lepidoptera</taxon>
        <taxon>Glossata</taxon>
        <taxon>Ditrysia</taxon>
        <taxon>Papilionoidea</taxon>
        <taxon>Papilionidae</taxon>
        <taxon>Parnassiinae</taxon>
        <taxon>Parnassini</taxon>
        <taxon>Parnassius</taxon>
        <taxon>Driopa</taxon>
    </lineage>
</organism>
<comment type="caution">
    <text evidence="9">The sequence shown here is derived from an EMBL/GenBank/DDBJ whole genome shotgun (WGS) entry which is preliminary data.</text>
</comment>
<comment type="similarity">
    <text evidence="3">Belongs to the HARBI1 family.</text>
</comment>
<evidence type="ECO:0000256" key="3">
    <source>
        <dbReference type="ARBA" id="ARBA00006958"/>
    </source>
</evidence>
<dbReference type="GO" id="GO:0005634">
    <property type="term" value="C:nucleus"/>
    <property type="evidence" value="ECO:0007669"/>
    <property type="project" value="UniProtKB-SubCell"/>
</dbReference>
<evidence type="ECO:0000256" key="5">
    <source>
        <dbReference type="ARBA" id="ARBA00022723"/>
    </source>
</evidence>
<dbReference type="InterPro" id="IPR045249">
    <property type="entry name" value="HARBI1-like"/>
</dbReference>
<dbReference type="AlphaFoldDB" id="A0AAV1LJE1"/>
<keyword evidence="10" id="KW-1185">Reference proteome</keyword>
<protein>
    <recommendedName>
        <fullName evidence="8">DDE Tnp4 domain-containing protein</fullName>
    </recommendedName>
</protein>
<dbReference type="PANTHER" id="PTHR22930:SF269">
    <property type="entry name" value="NUCLEASE HARBI1-LIKE PROTEIN"/>
    <property type="match status" value="1"/>
</dbReference>
<accession>A0AAV1LJE1</accession>
<dbReference type="Proteomes" id="UP001314205">
    <property type="component" value="Unassembled WGS sequence"/>
</dbReference>
<evidence type="ECO:0000259" key="8">
    <source>
        <dbReference type="Pfam" id="PF13359"/>
    </source>
</evidence>
<keyword evidence="7" id="KW-0539">Nucleus</keyword>